<protein>
    <submittedName>
        <fullName evidence="2">DUF4177 domain-containing protein</fullName>
    </submittedName>
</protein>
<evidence type="ECO:0000313" key="3">
    <source>
        <dbReference type="Proteomes" id="UP001438953"/>
    </source>
</evidence>
<organism evidence="2 3">
    <name type="scientific">Thioclava kandeliae</name>
    <dbReference type="NCBI Taxonomy" id="3070818"/>
    <lineage>
        <taxon>Bacteria</taxon>
        <taxon>Pseudomonadati</taxon>
        <taxon>Pseudomonadota</taxon>
        <taxon>Alphaproteobacteria</taxon>
        <taxon>Rhodobacterales</taxon>
        <taxon>Paracoccaceae</taxon>
        <taxon>Thioclava</taxon>
    </lineage>
</organism>
<keyword evidence="3" id="KW-1185">Reference proteome</keyword>
<reference evidence="2 3" key="2">
    <citation type="submission" date="2024-06" db="EMBL/GenBank/DDBJ databases">
        <title>Thioclava kandeliae sp. nov. from a rhizosphere soil sample of Kandelia candel in a mangrove.</title>
        <authorList>
            <person name="Mu T."/>
        </authorList>
    </citation>
    <scope>NUCLEOTIDE SEQUENCE [LARGE SCALE GENOMIC DNA]</scope>
    <source>
        <strain evidence="2 3">CPCC 100088</strain>
    </source>
</reference>
<sequence>MQEYEYKVIPAPVRGERDRGMKTPEDRFANTLTATLNAMAVDGWDYLRAETLPAEERSGLRGKATVYHNMLVFRRAKPAAAPKAPASSEETQAAKPAAKAPLVAEPRSMSSVSDGIRQEAPRAEPVLAPRKSPDPMLDPANQGDPSGSPQPLRIPSAIERRARALSAKVQEGTTPKLGAATPGTSG</sequence>
<gene>
    <name evidence="2" type="ORF">VSX56_01845</name>
</gene>
<evidence type="ECO:0000313" key="2">
    <source>
        <dbReference type="EMBL" id="MER5170503.1"/>
    </source>
</evidence>
<dbReference type="EMBL" id="JAYWLC010000001">
    <property type="protein sequence ID" value="MER5170503.1"/>
    <property type="molecule type" value="Genomic_DNA"/>
</dbReference>
<comment type="caution">
    <text evidence="2">The sequence shown here is derived from an EMBL/GenBank/DDBJ whole genome shotgun (WGS) entry which is preliminary data.</text>
</comment>
<reference evidence="2 3" key="1">
    <citation type="submission" date="2024-01" db="EMBL/GenBank/DDBJ databases">
        <authorList>
            <person name="Deng Y."/>
            <person name="Su J."/>
        </authorList>
    </citation>
    <scope>NUCLEOTIDE SEQUENCE [LARGE SCALE GENOMIC DNA]</scope>
    <source>
        <strain evidence="2 3">CPCC 100088</strain>
    </source>
</reference>
<dbReference type="Proteomes" id="UP001438953">
    <property type="component" value="Unassembled WGS sequence"/>
</dbReference>
<proteinExistence type="predicted"/>
<evidence type="ECO:0000256" key="1">
    <source>
        <dbReference type="SAM" id="MobiDB-lite"/>
    </source>
</evidence>
<feature type="region of interest" description="Disordered" evidence="1">
    <location>
        <begin position="81"/>
        <end position="186"/>
    </location>
</feature>
<dbReference type="RefSeq" id="WP_350934420.1">
    <property type="nucleotide sequence ID" value="NZ_JAYWLC010000001.1"/>
</dbReference>
<accession>A0ABV1SC62</accession>
<name>A0ABV1SC62_9RHOB</name>